<proteinExistence type="predicted"/>
<accession>A0A2P6V2G0</accession>
<dbReference type="PANTHER" id="PTHR23146:SF0">
    <property type="entry name" value="RNA POLYMERASE-ASSOCIATED PROTEIN LEO1"/>
    <property type="match status" value="1"/>
</dbReference>
<dbReference type="GO" id="GO:0032968">
    <property type="term" value="P:positive regulation of transcription elongation by RNA polymerase II"/>
    <property type="evidence" value="ECO:0007669"/>
    <property type="project" value="TreeGrafter"/>
</dbReference>
<dbReference type="OrthoDB" id="249703at2759"/>
<name>A0A2P6V2G0_9CHLO</name>
<gene>
    <name evidence="2" type="ORF">C2E20_8143</name>
</gene>
<dbReference type="Proteomes" id="UP000239649">
    <property type="component" value="Unassembled WGS sequence"/>
</dbReference>
<feature type="region of interest" description="Disordered" evidence="1">
    <location>
        <begin position="309"/>
        <end position="440"/>
    </location>
</feature>
<dbReference type="AlphaFoldDB" id="A0A2P6V2G0"/>
<dbReference type="EMBL" id="LHPF02000039">
    <property type="protein sequence ID" value="PSC68279.1"/>
    <property type="molecule type" value="Genomic_DNA"/>
</dbReference>
<feature type="region of interest" description="Disordered" evidence="1">
    <location>
        <begin position="818"/>
        <end position="899"/>
    </location>
</feature>
<dbReference type="STRING" id="554055.A0A2P6V2G0"/>
<evidence type="ECO:0000313" key="3">
    <source>
        <dbReference type="Proteomes" id="UP000239649"/>
    </source>
</evidence>
<feature type="compositionally biased region" description="Acidic residues" evidence="1">
    <location>
        <begin position="361"/>
        <end position="381"/>
    </location>
</feature>
<feature type="compositionally biased region" description="Low complexity" evidence="1">
    <location>
        <begin position="822"/>
        <end position="835"/>
    </location>
</feature>
<keyword evidence="3" id="KW-1185">Reference proteome</keyword>
<evidence type="ECO:0000256" key="1">
    <source>
        <dbReference type="SAM" id="MobiDB-lite"/>
    </source>
</evidence>
<sequence>MAEPNVQDLFGSDSEDDGPPRAADTPPQPPNGEQDAAAGLFGSESDEEEAPRHRVTQVLGEDDDEAPPRSRSPSPQAPRGPPLRIAAEPFDVLPQDNLRLVKLPYILGVEQRPFEPETFDAGKGVEIDARGMKRVRLADYNCIRWRWGVDAEGNRVRESNARFVRWSDGSLQLVVGDEVMDVEEIDTTGEHRYMYVRLPNLIQAQGQLTRKLAFQPASLDSNLHKQLRAAADKLHVKTQRVRATATIVDPKKVHVEREKAEAERIRDREKLAAAQGKTMRKFAMPTYRRQPAQLNAGYLEEDEDIDEEGLGEDLRDAQRQRMMGGRRGGWDEDEEEARAARLAAAKAGGGLPGGKRRRIDEEEEEEEEEVSGEDEEGDEEMKDFIVASENEEEEEAGGGKRRAGSEERQPKQQQQQQQQQQAKQRRQPATMSDKAAFKEGGKKGVDLQGVSAMGGVCFFNLAVDTPNGDMALLQKVMEGANVEVDESAEERKGGAGDLGKCFLSAGDKQLAVYFHLPKALSEAKSISLKEWATAVLAPVEGHEIVEESEEFLKAVSPANMEQGRFPLKQRDDAINAGFAWFREKGLIPAGGDSSDDDVNYAEAAGVARVPSVTGLRPLPRAANTQRGSGGYARVQGEGDHFVRLWSDGVTEEGVPESVARMFEEAAAHERYAGPLWDAACDCGPCAVRRRSRRLDERQAYELHLAAWLAYYTYIRARARSCGPLTRCSQSTVLRLGASCLDEPGRYLPPAAPLPGAPPHLRHGGRLLYADEGWLRPLVGHAAEDFLQRGGQSLLPPPRRDVEAVAGFAMEMLAPWTHSSPDAAQQAAAASAPLTSEEAEAAADAADEAEAAADGDVADELPPQPAADVADEQPPPPTAPPVPPPRQAPVPGVQQRRLPGCTAAVMRAASGAT</sequence>
<comment type="caution">
    <text evidence="2">The sequence shown here is derived from an EMBL/GenBank/DDBJ whole genome shotgun (WGS) entry which is preliminary data.</text>
</comment>
<feature type="compositionally biased region" description="Acidic residues" evidence="1">
    <location>
        <begin position="836"/>
        <end position="858"/>
    </location>
</feature>
<dbReference type="Pfam" id="PF04004">
    <property type="entry name" value="Leo1"/>
    <property type="match status" value="1"/>
</dbReference>
<dbReference type="PANTHER" id="PTHR23146">
    <property type="entry name" value="LEO1 PROTEIN"/>
    <property type="match status" value="1"/>
</dbReference>
<feature type="compositionally biased region" description="Pro residues" evidence="1">
    <location>
        <begin position="872"/>
        <end position="887"/>
    </location>
</feature>
<dbReference type="GO" id="GO:0006368">
    <property type="term" value="P:transcription elongation by RNA polymerase II"/>
    <property type="evidence" value="ECO:0007669"/>
    <property type="project" value="InterPro"/>
</dbReference>
<feature type="region of interest" description="Disordered" evidence="1">
    <location>
        <begin position="1"/>
        <end position="84"/>
    </location>
</feature>
<feature type="compositionally biased region" description="Low complexity" evidence="1">
    <location>
        <begin position="411"/>
        <end position="422"/>
    </location>
</feature>
<organism evidence="2 3">
    <name type="scientific">Micractinium conductrix</name>
    <dbReference type="NCBI Taxonomy" id="554055"/>
    <lineage>
        <taxon>Eukaryota</taxon>
        <taxon>Viridiplantae</taxon>
        <taxon>Chlorophyta</taxon>
        <taxon>core chlorophytes</taxon>
        <taxon>Trebouxiophyceae</taxon>
        <taxon>Chlorellales</taxon>
        <taxon>Chlorellaceae</taxon>
        <taxon>Chlorella clade</taxon>
        <taxon>Micractinium</taxon>
    </lineage>
</organism>
<protein>
    <submittedName>
        <fullName evidence="2">RNA polymerase-associated LEO1-like</fullName>
    </submittedName>
</protein>
<reference evidence="2 3" key="1">
    <citation type="journal article" date="2018" name="Plant J.">
        <title>Genome sequences of Chlorella sorokiniana UTEX 1602 and Micractinium conductrix SAG 241.80: implications to maltose excretion by a green alga.</title>
        <authorList>
            <person name="Arriola M.B."/>
            <person name="Velmurugan N."/>
            <person name="Zhang Y."/>
            <person name="Plunkett M.H."/>
            <person name="Hondzo H."/>
            <person name="Barney B.M."/>
        </authorList>
    </citation>
    <scope>NUCLEOTIDE SEQUENCE [LARGE SCALE GENOMIC DNA]</scope>
    <source>
        <strain evidence="2 3">SAG 241.80</strain>
    </source>
</reference>
<dbReference type="InterPro" id="IPR007149">
    <property type="entry name" value="Leo1"/>
</dbReference>
<dbReference type="GO" id="GO:1990269">
    <property type="term" value="F:RNA polymerase II C-terminal domain phosphoserine binding"/>
    <property type="evidence" value="ECO:0007669"/>
    <property type="project" value="TreeGrafter"/>
</dbReference>
<evidence type="ECO:0000313" key="2">
    <source>
        <dbReference type="EMBL" id="PSC68279.1"/>
    </source>
</evidence>
<dbReference type="GO" id="GO:0016593">
    <property type="term" value="C:Cdc73/Paf1 complex"/>
    <property type="evidence" value="ECO:0007669"/>
    <property type="project" value="InterPro"/>
</dbReference>